<proteinExistence type="predicted"/>
<dbReference type="Proteomes" id="UP000606974">
    <property type="component" value="Unassembled WGS sequence"/>
</dbReference>
<accession>A0A8H7AHA9</accession>
<dbReference type="AlphaFoldDB" id="A0A8H7AHA9"/>
<gene>
    <name evidence="1" type="ORF">GJ744_010994</name>
</gene>
<sequence length="87" mass="9598">MTADGIGCHIECRGVILIVSSRLRMPPRNLSKRFNAYPAKAAVSRTSPEIATSRARHTTASLLLIHTADTGMYCNDNSYTYLHFSTP</sequence>
<reference evidence="1" key="1">
    <citation type="submission" date="2020-02" db="EMBL/GenBank/DDBJ databases">
        <authorList>
            <person name="Palmer J.M."/>
        </authorList>
    </citation>
    <scope>NUCLEOTIDE SEQUENCE</scope>
    <source>
        <strain evidence="1">EPUS1.4</strain>
        <tissue evidence="1">Thallus</tissue>
    </source>
</reference>
<name>A0A8H7AHA9_9EURO</name>
<dbReference type="EMBL" id="JAACFV010000075">
    <property type="protein sequence ID" value="KAF7507066.1"/>
    <property type="molecule type" value="Genomic_DNA"/>
</dbReference>
<organism evidence="1 2">
    <name type="scientific">Endocarpon pusillum</name>
    <dbReference type="NCBI Taxonomy" id="364733"/>
    <lineage>
        <taxon>Eukaryota</taxon>
        <taxon>Fungi</taxon>
        <taxon>Dikarya</taxon>
        <taxon>Ascomycota</taxon>
        <taxon>Pezizomycotina</taxon>
        <taxon>Eurotiomycetes</taxon>
        <taxon>Chaetothyriomycetidae</taxon>
        <taxon>Verrucariales</taxon>
        <taxon>Verrucariaceae</taxon>
        <taxon>Endocarpon</taxon>
    </lineage>
</organism>
<evidence type="ECO:0000313" key="2">
    <source>
        <dbReference type="Proteomes" id="UP000606974"/>
    </source>
</evidence>
<evidence type="ECO:0000313" key="1">
    <source>
        <dbReference type="EMBL" id="KAF7507066.1"/>
    </source>
</evidence>
<keyword evidence="2" id="KW-1185">Reference proteome</keyword>
<comment type="caution">
    <text evidence="1">The sequence shown here is derived from an EMBL/GenBank/DDBJ whole genome shotgun (WGS) entry which is preliminary data.</text>
</comment>
<protein>
    <submittedName>
        <fullName evidence="1">Uncharacterized protein</fullName>
    </submittedName>
</protein>